<dbReference type="Gene3D" id="1.10.10.10">
    <property type="entry name" value="Winged helix-like DNA-binding domain superfamily/Winged helix DNA-binding domain"/>
    <property type="match status" value="1"/>
</dbReference>
<keyword evidence="3" id="KW-1185">Reference proteome</keyword>
<evidence type="ECO:0000259" key="1">
    <source>
        <dbReference type="PROSITE" id="PS50987"/>
    </source>
</evidence>
<dbReference type="PROSITE" id="PS50987">
    <property type="entry name" value="HTH_ARSR_2"/>
    <property type="match status" value="1"/>
</dbReference>
<dbReference type="InterPro" id="IPR001845">
    <property type="entry name" value="HTH_ArsR_DNA-bd_dom"/>
</dbReference>
<organism evidence="2 3">
    <name type="scientific">Methanocorpusculum vombati</name>
    <dbReference type="NCBI Taxonomy" id="3002864"/>
    <lineage>
        <taxon>Archaea</taxon>
        <taxon>Methanobacteriati</taxon>
        <taxon>Methanobacteriota</taxon>
        <taxon>Stenosarchaea group</taxon>
        <taxon>Methanomicrobia</taxon>
        <taxon>Methanomicrobiales</taxon>
        <taxon>Methanocorpusculaceae</taxon>
        <taxon>Methanocorpusculum</taxon>
    </lineage>
</organism>
<dbReference type="Proteomes" id="UP001141336">
    <property type="component" value="Unassembled WGS sequence"/>
</dbReference>
<dbReference type="InterPro" id="IPR036390">
    <property type="entry name" value="WH_DNA-bd_sf"/>
</dbReference>
<feature type="domain" description="HTH arsR-type" evidence="1">
    <location>
        <begin position="1"/>
        <end position="63"/>
    </location>
</feature>
<reference evidence="2" key="1">
    <citation type="submission" date="2022-12" db="EMBL/GenBank/DDBJ databases">
        <title>Isolation and characterisation of novel Methanocorpusculum spp. from native Australian herbivores indicates the genus is ancestrally host-associated.</title>
        <authorList>
            <person name="Volmer J.G."/>
            <person name="Soo R.M."/>
            <person name="Evans P.N."/>
            <person name="Hoedt E.C."/>
            <person name="Astorga Alsina A.L."/>
            <person name="Woodcroft B.J."/>
            <person name="Tyson G.W."/>
            <person name="Hugenholtz P."/>
            <person name="Morrison M."/>
        </authorList>
    </citation>
    <scope>NUCLEOTIDE SEQUENCE</scope>
    <source>
        <strain evidence="2">CW153</strain>
    </source>
</reference>
<dbReference type="SUPFAM" id="SSF46785">
    <property type="entry name" value="Winged helix' DNA-binding domain"/>
    <property type="match status" value="1"/>
</dbReference>
<name>A0ABT4IKR5_9EURY</name>
<protein>
    <submittedName>
        <fullName evidence="2">MarR family transcriptional regulator</fullName>
    </submittedName>
</protein>
<evidence type="ECO:0000313" key="2">
    <source>
        <dbReference type="EMBL" id="MCZ0862343.1"/>
    </source>
</evidence>
<gene>
    <name evidence="2" type="ORF">O0S09_03615</name>
</gene>
<sequence length="63" mass="7401">MLSEKEMEVLELLRRNLRNTIRDLTVQTGFSRATVTRALSALKRYRVIRRVGSDKTGHWELLD</sequence>
<accession>A0ABT4IKR5</accession>
<proteinExistence type="predicted"/>
<dbReference type="InterPro" id="IPR036388">
    <property type="entry name" value="WH-like_DNA-bd_sf"/>
</dbReference>
<comment type="caution">
    <text evidence="2">The sequence shown here is derived from an EMBL/GenBank/DDBJ whole genome shotgun (WGS) entry which is preliminary data.</text>
</comment>
<dbReference type="EMBL" id="JAPTGC010000004">
    <property type="protein sequence ID" value="MCZ0862343.1"/>
    <property type="molecule type" value="Genomic_DNA"/>
</dbReference>
<dbReference type="Pfam" id="PF13412">
    <property type="entry name" value="HTH_24"/>
    <property type="match status" value="1"/>
</dbReference>
<evidence type="ECO:0000313" key="3">
    <source>
        <dbReference type="Proteomes" id="UP001141336"/>
    </source>
</evidence>